<dbReference type="PRINTS" id="PR00081">
    <property type="entry name" value="GDHRDH"/>
</dbReference>
<dbReference type="PRINTS" id="PR00080">
    <property type="entry name" value="SDRFAMILY"/>
</dbReference>
<protein>
    <submittedName>
        <fullName evidence="4">Uncharacterized protein</fullName>
    </submittedName>
</protein>
<reference evidence="4 5" key="1">
    <citation type="submission" date="2022-04" db="EMBL/GenBank/DDBJ databases">
        <title>Genome sequence of C. roseum typestrain.</title>
        <authorList>
            <person name="Poehlein A."/>
            <person name="Schoch T."/>
            <person name="Duerre P."/>
            <person name="Daniel R."/>
        </authorList>
    </citation>
    <scope>NUCLEOTIDE SEQUENCE [LARGE SCALE GENOMIC DNA]</scope>
    <source>
        <strain evidence="4 5">DSM 7320</strain>
    </source>
</reference>
<evidence type="ECO:0000256" key="3">
    <source>
        <dbReference type="RuleBase" id="RU000363"/>
    </source>
</evidence>
<evidence type="ECO:0000256" key="2">
    <source>
        <dbReference type="ARBA" id="ARBA00023002"/>
    </source>
</evidence>
<dbReference type="InterPro" id="IPR002347">
    <property type="entry name" value="SDR_fam"/>
</dbReference>
<organism evidence="4 5">
    <name type="scientific">Clostridium felsineum</name>
    <dbReference type="NCBI Taxonomy" id="36839"/>
    <lineage>
        <taxon>Bacteria</taxon>
        <taxon>Bacillati</taxon>
        <taxon>Bacillota</taxon>
        <taxon>Clostridia</taxon>
        <taxon>Eubacteriales</taxon>
        <taxon>Clostridiaceae</taxon>
        <taxon>Clostridium</taxon>
    </lineage>
</organism>
<dbReference type="CDD" id="cd05233">
    <property type="entry name" value="SDR_c"/>
    <property type="match status" value="1"/>
</dbReference>
<dbReference type="SUPFAM" id="SSF51735">
    <property type="entry name" value="NAD(P)-binding Rossmann-fold domains"/>
    <property type="match status" value="1"/>
</dbReference>
<dbReference type="Proteomes" id="UP000190951">
    <property type="component" value="Chromosome"/>
</dbReference>
<sequence>MDNNKKTALITGATSGIGEEFARRFGKLGYDLIITGRRENKMKIVADEIKKESNVKVDIIIVELSDEKELENLIKVIENKRIDILVNNAGFGVSNFYDKEHIENFINMEIVHVKVPMRITYTVLKGMIERNDGVVINVSSESAFLPMPQNTVYASTKAFLKIFTEGLNLEVKARGKNIKFQALCPGFTKTDFHEKMGIEKSSQVDRGIIKWRTPKYIVDYSLKMLKKDKVICVPGIENRILIRLLSLLPKKNYEKLMVNFCIKSLKVK</sequence>
<proteinExistence type="inferred from homology"/>
<keyword evidence="5" id="KW-1185">Reference proteome</keyword>
<name>A0A1S8KXN8_9CLOT</name>
<evidence type="ECO:0000256" key="1">
    <source>
        <dbReference type="ARBA" id="ARBA00006484"/>
    </source>
</evidence>
<dbReference type="InterPro" id="IPR036291">
    <property type="entry name" value="NAD(P)-bd_dom_sf"/>
</dbReference>
<dbReference type="PANTHER" id="PTHR43086">
    <property type="entry name" value="VERY-LONG-CHAIN 3-OXOOACYL-COA REDUCTASE"/>
    <property type="match status" value="1"/>
</dbReference>
<comment type="similarity">
    <text evidence="1 3">Belongs to the short-chain dehydrogenases/reductases (SDR) family.</text>
</comment>
<gene>
    <name evidence="4" type="ORF">CROST_040410</name>
</gene>
<evidence type="ECO:0000313" key="4">
    <source>
        <dbReference type="EMBL" id="URZ13289.1"/>
    </source>
</evidence>
<dbReference type="PANTHER" id="PTHR43086:SF3">
    <property type="entry name" value="NADP-DEPENDENT 3-HYDROXY ACID DEHYDROGENASE YDFG"/>
    <property type="match status" value="1"/>
</dbReference>
<keyword evidence="2" id="KW-0560">Oxidoreductase</keyword>
<dbReference type="EMBL" id="CP096983">
    <property type="protein sequence ID" value="URZ13289.1"/>
    <property type="molecule type" value="Genomic_DNA"/>
</dbReference>
<dbReference type="KEGG" id="crw:CROST_040410"/>
<dbReference type="STRING" id="84029.CROST_42830"/>
<dbReference type="RefSeq" id="WP_077833972.1">
    <property type="nucleotide sequence ID" value="NZ_CP096983.1"/>
</dbReference>
<dbReference type="GO" id="GO:0016491">
    <property type="term" value="F:oxidoreductase activity"/>
    <property type="evidence" value="ECO:0007669"/>
    <property type="project" value="UniProtKB-KW"/>
</dbReference>
<accession>A0A1S8KXN8</accession>
<dbReference type="Gene3D" id="3.40.50.720">
    <property type="entry name" value="NAD(P)-binding Rossmann-like Domain"/>
    <property type="match status" value="1"/>
</dbReference>
<dbReference type="Pfam" id="PF00106">
    <property type="entry name" value="adh_short"/>
    <property type="match status" value="1"/>
</dbReference>
<dbReference type="PIRSF" id="PIRSF000126">
    <property type="entry name" value="11-beta-HSD1"/>
    <property type="match status" value="1"/>
</dbReference>
<evidence type="ECO:0000313" key="5">
    <source>
        <dbReference type="Proteomes" id="UP000190951"/>
    </source>
</evidence>
<dbReference type="AlphaFoldDB" id="A0A1S8KXN8"/>